<dbReference type="PANTHER" id="PTHR38730:SF1">
    <property type="entry name" value="SLL7028 PROTEIN"/>
    <property type="match status" value="1"/>
</dbReference>
<dbReference type="OrthoDB" id="9809307at2"/>
<dbReference type="InterPro" id="IPR025154">
    <property type="entry name" value="Put_metallopeptidase_dom"/>
</dbReference>
<dbReference type="RefSeq" id="WP_072892354.1">
    <property type="nucleotide sequence ID" value="NZ_FQVM01000001.1"/>
</dbReference>
<feature type="domain" description="VWA-like" evidence="1">
    <location>
        <begin position="291"/>
        <end position="418"/>
    </location>
</feature>
<dbReference type="InterPro" id="IPR036465">
    <property type="entry name" value="vWFA_dom_sf"/>
</dbReference>
<feature type="domain" description="Putative metallopeptidase" evidence="2">
    <location>
        <begin position="43"/>
        <end position="261"/>
    </location>
</feature>
<dbReference type="EMBL" id="FQVM01000001">
    <property type="protein sequence ID" value="SHE36296.1"/>
    <property type="molecule type" value="Genomic_DNA"/>
</dbReference>
<gene>
    <name evidence="3" type="ORF">SAMN05443638_101201</name>
</gene>
<dbReference type="Pfam" id="PF09967">
    <property type="entry name" value="DUF2201"/>
    <property type="match status" value="1"/>
</dbReference>
<evidence type="ECO:0000259" key="1">
    <source>
        <dbReference type="Pfam" id="PF09967"/>
    </source>
</evidence>
<dbReference type="SUPFAM" id="SSF53300">
    <property type="entry name" value="vWA-like"/>
    <property type="match status" value="1"/>
</dbReference>
<protein>
    <submittedName>
        <fullName evidence="3">Predicted metal-dependent peptidase</fullName>
    </submittedName>
</protein>
<dbReference type="PANTHER" id="PTHR38730">
    <property type="entry name" value="SLL7028 PROTEIN"/>
    <property type="match status" value="1"/>
</dbReference>
<reference evidence="3 4" key="1">
    <citation type="submission" date="2016-11" db="EMBL/GenBank/DDBJ databases">
        <authorList>
            <person name="Jaros S."/>
            <person name="Januszkiewicz K."/>
            <person name="Wedrychowicz H."/>
        </authorList>
    </citation>
    <scope>NUCLEOTIDE SEQUENCE [LARGE SCALE GENOMIC DNA]</scope>
    <source>
        <strain evidence="3 4">DSM 2631</strain>
    </source>
</reference>
<dbReference type="AlphaFoldDB" id="A0A1M4SVU7"/>
<evidence type="ECO:0000313" key="4">
    <source>
        <dbReference type="Proteomes" id="UP000184035"/>
    </source>
</evidence>
<evidence type="ECO:0000313" key="3">
    <source>
        <dbReference type="EMBL" id="SHE36296.1"/>
    </source>
</evidence>
<keyword evidence="4" id="KW-1185">Reference proteome</keyword>
<dbReference type="Pfam" id="PF13203">
    <property type="entry name" value="DUF2201_N"/>
    <property type="match status" value="1"/>
</dbReference>
<sequence length="444" mass="52448">MSFEDDRKNLLKEALTWQKENDITEDYKRKFFNLIEKVIVNMLEKDEEFFGSFMIQVKRDIKLNITWPIVTIINIEGFRMSFNPLIFLECNRKEMEGLLKHEIYHIILGHYEREKALKMKYPSMAVNIAMDIVVNQYIKVLPSWCKRLDGVSREFNIDLKADMTLEKYTEEISYGLKKKEVKDIKDKNSIVKEIDYDNCHEMWESENISLESLKEIKKKAAFNAYKGKAPNVIDNILKDLSDRPQIKWNEYLKRLIPSVRNGYRRTITRRDRRQPNRLELMGKLPLTVSNIIVAIDISASMSDDEFNKIMIEIVAICKQKEAKISVIECDNEIRRVYKLKSIKDIKPRSKKNGATEFTPVFKYINENNLKNNILVYFTDGLGEKELPIRPINKRILWVLTDDNNELSLKNPYGEVKRLERIKKENYGNTYGLEAIRQAIHDWAR</sequence>
<dbReference type="STRING" id="1533.SAMN05443638_101201"/>
<dbReference type="Proteomes" id="UP000184035">
    <property type="component" value="Unassembled WGS sequence"/>
</dbReference>
<proteinExistence type="predicted"/>
<dbReference type="InterPro" id="IPR018698">
    <property type="entry name" value="VWA-like_dom"/>
</dbReference>
<name>A0A1M4SVU7_9CLOT</name>
<organism evidence="3 4">
    <name type="scientific">Clostridium fallax</name>
    <dbReference type="NCBI Taxonomy" id="1533"/>
    <lineage>
        <taxon>Bacteria</taxon>
        <taxon>Bacillati</taxon>
        <taxon>Bacillota</taxon>
        <taxon>Clostridia</taxon>
        <taxon>Eubacteriales</taxon>
        <taxon>Clostridiaceae</taxon>
        <taxon>Clostridium</taxon>
    </lineage>
</organism>
<accession>A0A1M4SVU7</accession>
<evidence type="ECO:0000259" key="2">
    <source>
        <dbReference type="Pfam" id="PF13203"/>
    </source>
</evidence>